<feature type="domain" description="N-acetyltransferase" evidence="1">
    <location>
        <begin position="8"/>
        <end position="163"/>
    </location>
</feature>
<evidence type="ECO:0000259" key="1">
    <source>
        <dbReference type="PROSITE" id="PS51186"/>
    </source>
</evidence>
<dbReference type="Pfam" id="PF00583">
    <property type="entry name" value="Acetyltransf_1"/>
    <property type="match status" value="1"/>
</dbReference>
<dbReference type="GO" id="GO:0016747">
    <property type="term" value="F:acyltransferase activity, transferring groups other than amino-acyl groups"/>
    <property type="evidence" value="ECO:0007669"/>
    <property type="project" value="InterPro"/>
</dbReference>
<dbReference type="SUPFAM" id="SSF55729">
    <property type="entry name" value="Acyl-CoA N-acyltransferases (Nat)"/>
    <property type="match status" value="1"/>
</dbReference>
<evidence type="ECO:0000313" key="2">
    <source>
        <dbReference type="EMBL" id="SPJ34461.1"/>
    </source>
</evidence>
<dbReference type="PROSITE" id="PS51186">
    <property type="entry name" value="GNAT"/>
    <property type="match status" value="1"/>
</dbReference>
<gene>
    <name evidence="2" type="ORF">KSP9073_02495</name>
</gene>
<dbReference type="EMBL" id="ONZI01000003">
    <property type="protein sequence ID" value="SPJ34461.1"/>
    <property type="molecule type" value="Genomic_DNA"/>
</dbReference>
<evidence type="ECO:0000313" key="3">
    <source>
        <dbReference type="Proteomes" id="UP000244934"/>
    </source>
</evidence>
<dbReference type="InterPro" id="IPR000182">
    <property type="entry name" value="GNAT_dom"/>
</dbReference>
<keyword evidence="3" id="KW-1185">Reference proteome</keyword>
<reference evidence="3" key="1">
    <citation type="submission" date="2018-03" db="EMBL/GenBank/DDBJ databases">
        <authorList>
            <person name="Navarro De La Torre S."/>
        </authorList>
    </citation>
    <scope>NUCLEOTIDE SEQUENCE [LARGE SCALE GENOMIC DNA]</scope>
    <source>
        <strain evidence="3">EAod3</strain>
    </source>
</reference>
<accession>A0A2R8CNI7</accession>
<proteinExistence type="predicted"/>
<dbReference type="AlphaFoldDB" id="A0A2R8CNI7"/>
<protein>
    <recommendedName>
        <fullName evidence="1">N-acetyltransferase domain-containing protein</fullName>
    </recommendedName>
</protein>
<dbReference type="RefSeq" id="WP_108843239.1">
    <property type="nucleotide sequence ID" value="NZ_ONZI01000003.1"/>
</dbReference>
<dbReference type="Gene3D" id="3.40.630.30">
    <property type="match status" value="1"/>
</dbReference>
<organism evidence="2 3">
    <name type="scientific">Kushneria phyllosphaerae</name>
    <dbReference type="NCBI Taxonomy" id="2100822"/>
    <lineage>
        <taxon>Bacteria</taxon>
        <taxon>Pseudomonadati</taxon>
        <taxon>Pseudomonadota</taxon>
        <taxon>Gammaproteobacteria</taxon>
        <taxon>Oceanospirillales</taxon>
        <taxon>Halomonadaceae</taxon>
        <taxon>Kushneria</taxon>
    </lineage>
</organism>
<dbReference type="InterPro" id="IPR016181">
    <property type="entry name" value="Acyl_CoA_acyltransferase"/>
</dbReference>
<dbReference type="OrthoDB" id="8304386at2"/>
<name>A0A2R8CNI7_9GAMM</name>
<sequence>MTSDRPSISIQTYEERHAPALRAFSLPSEQKRYTDLPATLLDNMAEHREDHFMVILKDEQPVGFFALKHDPTHLSPYRKHEAIVLAALSVNASEQGKGYAGQGMILLKDYVERQWPQIKSIVLGVNVKNRAAQALYEKTGFEDTGRTIMGEMGQQKVFELWCGED</sequence>
<dbReference type="Proteomes" id="UP000244934">
    <property type="component" value="Unassembled WGS sequence"/>
</dbReference>